<proteinExistence type="predicted"/>
<keyword evidence="2" id="KW-1185">Reference proteome</keyword>
<name>V7BKN0_PHAVU</name>
<protein>
    <submittedName>
        <fullName evidence="1">Uncharacterized protein</fullName>
    </submittedName>
</protein>
<evidence type="ECO:0000313" key="2">
    <source>
        <dbReference type="Proteomes" id="UP000000226"/>
    </source>
</evidence>
<dbReference type="AlphaFoldDB" id="V7BKN0"/>
<organism evidence="1 2">
    <name type="scientific">Phaseolus vulgaris</name>
    <name type="common">Kidney bean</name>
    <name type="synonym">French bean</name>
    <dbReference type="NCBI Taxonomy" id="3885"/>
    <lineage>
        <taxon>Eukaryota</taxon>
        <taxon>Viridiplantae</taxon>
        <taxon>Streptophyta</taxon>
        <taxon>Embryophyta</taxon>
        <taxon>Tracheophyta</taxon>
        <taxon>Spermatophyta</taxon>
        <taxon>Magnoliopsida</taxon>
        <taxon>eudicotyledons</taxon>
        <taxon>Gunneridae</taxon>
        <taxon>Pentapetalae</taxon>
        <taxon>rosids</taxon>
        <taxon>fabids</taxon>
        <taxon>Fabales</taxon>
        <taxon>Fabaceae</taxon>
        <taxon>Papilionoideae</taxon>
        <taxon>50 kb inversion clade</taxon>
        <taxon>NPAAA clade</taxon>
        <taxon>indigoferoid/millettioid clade</taxon>
        <taxon>Phaseoleae</taxon>
        <taxon>Phaseolus</taxon>
    </lineage>
</organism>
<dbReference type="EMBL" id="CM002294">
    <property type="protein sequence ID" value="ESW17121.1"/>
    <property type="molecule type" value="Genomic_DNA"/>
</dbReference>
<dbReference type="Proteomes" id="UP000000226">
    <property type="component" value="Chromosome 7"/>
</dbReference>
<sequence length="62" mass="7221">MQYTIRHQEQSGVLELILINDIIYYIIYIKVKVKTSNAAPPILFCPILPTKIRMKRTNSNNT</sequence>
<evidence type="ECO:0000313" key="1">
    <source>
        <dbReference type="EMBL" id="ESW17121.1"/>
    </source>
</evidence>
<feature type="non-terminal residue" evidence="1">
    <location>
        <position position="62"/>
    </location>
</feature>
<accession>V7BKN0</accession>
<reference evidence="2" key="1">
    <citation type="journal article" date="2014" name="Nat. Genet.">
        <title>A reference genome for common bean and genome-wide analysis of dual domestications.</title>
        <authorList>
            <person name="Schmutz J."/>
            <person name="McClean P.E."/>
            <person name="Mamidi S."/>
            <person name="Wu G.A."/>
            <person name="Cannon S.B."/>
            <person name="Grimwood J."/>
            <person name="Jenkins J."/>
            <person name="Shu S."/>
            <person name="Song Q."/>
            <person name="Chavarro C."/>
            <person name="Torres-Torres M."/>
            <person name="Geffroy V."/>
            <person name="Moghaddam S.M."/>
            <person name="Gao D."/>
            <person name="Abernathy B."/>
            <person name="Barry K."/>
            <person name="Blair M."/>
            <person name="Brick M.A."/>
            <person name="Chovatia M."/>
            <person name="Gepts P."/>
            <person name="Goodstein D.M."/>
            <person name="Gonzales M."/>
            <person name="Hellsten U."/>
            <person name="Hyten D.L."/>
            <person name="Jia G."/>
            <person name="Kelly J.D."/>
            <person name="Kudrna D."/>
            <person name="Lee R."/>
            <person name="Richard M.M."/>
            <person name="Miklas P.N."/>
            <person name="Osorno J.M."/>
            <person name="Rodrigues J."/>
            <person name="Thareau V."/>
            <person name="Urrea C.A."/>
            <person name="Wang M."/>
            <person name="Yu Y."/>
            <person name="Zhang M."/>
            <person name="Wing R.A."/>
            <person name="Cregan P.B."/>
            <person name="Rokhsar D.S."/>
            <person name="Jackson S.A."/>
        </authorList>
    </citation>
    <scope>NUCLEOTIDE SEQUENCE [LARGE SCALE GENOMIC DNA]</scope>
    <source>
        <strain evidence="2">cv. G19833</strain>
    </source>
</reference>
<dbReference type="Gramene" id="ESW17121">
    <property type="protein sequence ID" value="ESW17121"/>
    <property type="gene ID" value="PHAVU_007G2124001g"/>
</dbReference>
<gene>
    <name evidence="1" type="ORF">PHAVU_007G2124001g</name>
</gene>